<comment type="caution">
    <text evidence="1">The sequence shown here is derived from an EMBL/GenBank/DDBJ whole genome shotgun (WGS) entry which is preliminary data.</text>
</comment>
<gene>
    <name evidence="1" type="ORF">LCGC14_0877020</name>
</gene>
<evidence type="ECO:0000313" key="1">
    <source>
        <dbReference type="EMBL" id="KKN26214.1"/>
    </source>
</evidence>
<sequence>MAFLQEQPEALRDLQPTEAQSLFPRQEPAALTALRLVVGDMKKAEAWANMFMWRFNRYDDLYLFRVPMAFWEGTTVPRAHLGVPLVYEHIESLLPQVINTLFLQTPPYMSRPRPGTSMQAARANDGVLSWELEQSFFREQIRLLAKSALLYGTGIGKWGWLTETKAKVRVRRVAEPPTIEDPITGQLKQIETPDTDDLEVIVEDEVINRPTFEALNLRHVFVDPGLRLPDVRKAKYVIHQAYMTIRQLDALRDVDGYDIPDQAKLVSFFFPPKEEAIHSLASQTTGGTIASFTKEFEPAKVEEDTSVNPLEHPLEVLEYWSKDRVVTVLQRKLVLRSEHNEFNVIPFVSTVYSDVPNQFYGIGVTQLIGPEQRLQQGVINARLDDLSLMVNGMFIRVRGANTPTQQIRVRPGGVIDSDKPDGVTPIDRKPAVPESFAEVDASDKRAQRRTGANELVVQGTIPSSGSTFGRTATGINALSAGAGTRIQYFIENLADQVYVPILRAFTEMNRTRLMPSQVQRILNEELALQYEGDALDILDGRFEFEILAAGKLQARSSMAQSLPLLFQFITNEPVINALAEQGRKVNFAELVNMVFDVSGWPNKTDVIVAMTPQEQQRRLMSNPAVAQQALAAQKSELKSREAEQKLEGQAGRDILKARLEEVTGGTEQPAG</sequence>
<name>A0A0F9P7Z2_9ZZZZ</name>
<proteinExistence type="predicted"/>
<dbReference type="EMBL" id="LAZR01002738">
    <property type="protein sequence ID" value="KKN26214.1"/>
    <property type="molecule type" value="Genomic_DNA"/>
</dbReference>
<protein>
    <submittedName>
        <fullName evidence="1">Uncharacterized protein</fullName>
    </submittedName>
</protein>
<dbReference type="Pfam" id="PF23899">
    <property type="entry name" value="SU10_portal"/>
    <property type="match status" value="1"/>
</dbReference>
<accession>A0A0F9P7Z2</accession>
<organism evidence="1">
    <name type="scientific">marine sediment metagenome</name>
    <dbReference type="NCBI Taxonomy" id="412755"/>
    <lineage>
        <taxon>unclassified sequences</taxon>
        <taxon>metagenomes</taxon>
        <taxon>ecological metagenomes</taxon>
    </lineage>
</organism>
<dbReference type="InterPro" id="IPR056909">
    <property type="entry name" value="SU10_portal"/>
</dbReference>
<dbReference type="AlphaFoldDB" id="A0A0F9P7Z2"/>
<reference evidence="1" key="1">
    <citation type="journal article" date="2015" name="Nature">
        <title>Complex archaea that bridge the gap between prokaryotes and eukaryotes.</title>
        <authorList>
            <person name="Spang A."/>
            <person name="Saw J.H."/>
            <person name="Jorgensen S.L."/>
            <person name="Zaremba-Niedzwiedzka K."/>
            <person name="Martijn J."/>
            <person name="Lind A.E."/>
            <person name="van Eijk R."/>
            <person name="Schleper C."/>
            <person name="Guy L."/>
            <person name="Ettema T.J."/>
        </authorList>
    </citation>
    <scope>NUCLEOTIDE SEQUENCE</scope>
</reference>